<evidence type="ECO:0000259" key="2">
    <source>
        <dbReference type="Pfam" id="PF13976"/>
    </source>
</evidence>
<feature type="domain" description="Retrovirus-related Pol polyprotein from transposon TNT 1-94-like beta-barrel" evidence="3">
    <location>
        <begin position="186"/>
        <end position="256"/>
    </location>
</feature>
<dbReference type="Pfam" id="PF13976">
    <property type="entry name" value="gag_pre-integrs"/>
    <property type="match status" value="1"/>
</dbReference>
<comment type="caution">
    <text evidence="5">The sequence shown here is derived from an EMBL/GenBank/DDBJ whole genome shotgun (WGS) entry which is preliminary data.</text>
</comment>
<sequence length="420" mass="48297">MTLPAKSDKKKVEDHSRNNKSSVQQKNCVDSSISYKRNVINSNSNSVCKTCNKCLMSFNHDKYVVKALKFVKKPPVNKVWKVNPIKQVWQATGKLFTNVGFQWQPTGRKFTLEEQCPLTRLTESKVVHVTQPNSISTSDIVITKRLSNTSHKPLTRYQRKNKQEKATSTSTVAQSIDDYVVHIVLWYLDSGCSKHMTRDRSLLRNFMKKFIGTVKFENDHFGAIMAYGDYVIGDSVISRVYNVKGLGHNLFSVIQFYDLDLEVVFHKHSCYVRHVNGVDLIKGNRGSNLYTISVEDMMKSSPIFLLFKASKHKSWLWHHRLNHLNFGTINDLAQKDLAEVVASACYTQNRSLIHTRHNKTPYDLAHDRKHDLKFLCVFGALCYLANDSEDLGKLRPTTDIGIFFGYALNRKGYRTYNRRT</sequence>
<dbReference type="InterPro" id="IPR025724">
    <property type="entry name" value="GAG-pre-integrase_dom"/>
</dbReference>
<feature type="region of interest" description="Disordered" evidence="1">
    <location>
        <begin position="1"/>
        <end position="25"/>
    </location>
</feature>
<feature type="domain" description="GAG-pre-integrase" evidence="2">
    <location>
        <begin position="288"/>
        <end position="338"/>
    </location>
</feature>
<reference evidence="5" key="1">
    <citation type="journal article" date="2019" name="Sci. Rep.">
        <title>Draft genome of Tanacetum cinerariifolium, the natural source of mosquito coil.</title>
        <authorList>
            <person name="Yamashiro T."/>
            <person name="Shiraishi A."/>
            <person name="Satake H."/>
            <person name="Nakayama K."/>
        </authorList>
    </citation>
    <scope>NUCLEOTIDE SEQUENCE</scope>
</reference>
<organism evidence="5">
    <name type="scientific">Tanacetum cinerariifolium</name>
    <name type="common">Dalmatian daisy</name>
    <name type="synonym">Chrysanthemum cinerariifolium</name>
    <dbReference type="NCBI Taxonomy" id="118510"/>
    <lineage>
        <taxon>Eukaryota</taxon>
        <taxon>Viridiplantae</taxon>
        <taxon>Streptophyta</taxon>
        <taxon>Embryophyta</taxon>
        <taxon>Tracheophyta</taxon>
        <taxon>Spermatophyta</taxon>
        <taxon>Magnoliopsida</taxon>
        <taxon>eudicotyledons</taxon>
        <taxon>Gunneridae</taxon>
        <taxon>Pentapetalae</taxon>
        <taxon>asterids</taxon>
        <taxon>campanulids</taxon>
        <taxon>Asterales</taxon>
        <taxon>Asteraceae</taxon>
        <taxon>Asteroideae</taxon>
        <taxon>Anthemideae</taxon>
        <taxon>Anthemidinae</taxon>
        <taxon>Tanacetum</taxon>
    </lineage>
</organism>
<evidence type="ECO:0000313" key="5">
    <source>
        <dbReference type="EMBL" id="GFA82498.1"/>
    </source>
</evidence>
<dbReference type="InterPro" id="IPR054722">
    <property type="entry name" value="PolX-like_BBD"/>
</dbReference>
<dbReference type="EMBL" id="BKCJ010495141">
    <property type="protein sequence ID" value="GFA82498.1"/>
    <property type="molecule type" value="Genomic_DNA"/>
</dbReference>
<evidence type="ECO:0000259" key="4">
    <source>
        <dbReference type="Pfam" id="PF25597"/>
    </source>
</evidence>
<evidence type="ECO:0000256" key="1">
    <source>
        <dbReference type="SAM" id="MobiDB-lite"/>
    </source>
</evidence>
<dbReference type="Pfam" id="PF22936">
    <property type="entry name" value="Pol_BBD"/>
    <property type="match status" value="1"/>
</dbReference>
<gene>
    <name evidence="5" type="ORF">Tci_654470</name>
</gene>
<dbReference type="InterPro" id="IPR057670">
    <property type="entry name" value="SH3_retrovirus"/>
</dbReference>
<proteinExistence type="predicted"/>
<feature type="compositionally biased region" description="Basic and acidic residues" evidence="1">
    <location>
        <begin position="1"/>
        <end position="17"/>
    </location>
</feature>
<name>A0A699KD40_TANCI</name>
<dbReference type="AlphaFoldDB" id="A0A699KD40"/>
<protein>
    <submittedName>
        <fullName evidence="5">Integrase, catalytic region, zinc finger, CCHC-type, peptidase aspartic, catalytic</fullName>
    </submittedName>
</protein>
<evidence type="ECO:0000259" key="3">
    <source>
        <dbReference type="Pfam" id="PF22936"/>
    </source>
</evidence>
<dbReference type="Pfam" id="PF25597">
    <property type="entry name" value="SH3_retrovirus"/>
    <property type="match status" value="1"/>
</dbReference>
<accession>A0A699KD40</accession>
<feature type="domain" description="Retroviral polymerase SH3-like" evidence="4">
    <location>
        <begin position="381"/>
        <end position="420"/>
    </location>
</feature>